<sequence length="218" mass="25429">MKKLLLLTFLICGITSFSQKIIEYKGEKINALDENNNQTGIWKLFDEEKNILIICEFKNGEYIADTNFYKDSKLIATYNNVDELIIYKDSKTIICNFHRNEDNRTTLIDKNGKEIDSEIKKYYTFNAGQVMPMFYGGVNKLYEFIGNNFKSNGNKGKVEVQFKIDSKGFATEIEIKSSTNEKLNEEAIRIISIMPRWQPAYQRGRFVKYPYMIPININ</sequence>
<keyword evidence="3" id="KW-1133">Transmembrane helix</keyword>
<evidence type="ECO:0000256" key="4">
    <source>
        <dbReference type="ARBA" id="ARBA00023136"/>
    </source>
</evidence>
<dbReference type="SUPFAM" id="SSF74653">
    <property type="entry name" value="TolA/TonB C-terminal domain"/>
    <property type="match status" value="1"/>
</dbReference>
<evidence type="ECO:0000259" key="5">
    <source>
        <dbReference type="Pfam" id="PF03544"/>
    </source>
</evidence>
<evidence type="ECO:0000256" key="1">
    <source>
        <dbReference type="ARBA" id="ARBA00004167"/>
    </source>
</evidence>
<dbReference type="Pfam" id="PF03544">
    <property type="entry name" value="TonB_C"/>
    <property type="match status" value="1"/>
</dbReference>
<dbReference type="Gene3D" id="3.30.1150.10">
    <property type="match status" value="1"/>
</dbReference>
<accession>A0ABP7TAV3</accession>
<reference evidence="7" key="1">
    <citation type="journal article" date="2019" name="Int. J. Syst. Evol. Microbiol.">
        <title>The Global Catalogue of Microorganisms (GCM) 10K type strain sequencing project: providing services to taxonomists for standard genome sequencing and annotation.</title>
        <authorList>
            <consortium name="The Broad Institute Genomics Platform"/>
            <consortium name="The Broad Institute Genome Sequencing Center for Infectious Disease"/>
            <person name="Wu L."/>
            <person name="Ma J."/>
        </authorList>
    </citation>
    <scope>NUCLEOTIDE SEQUENCE [LARGE SCALE GENOMIC DNA]</scope>
    <source>
        <strain evidence="7">JCM 17064</strain>
    </source>
</reference>
<comment type="subcellular location">
    <subcellularLocation>
        <location evidence="1">Membrane</location>
        <topology evidence="1">Single-pass membrane protein</topology>
    </subcellularLocation>
</comment>
<dbReference type="EMBL" id="BAABCR010000003">
    <property type="protein sequence ID" value="GAA4023632.1"/>
    <property type="molecule type" value="Genomic_DNA"/>
</dbReference>
<proteinExistence type="predicted"/>
<feature type="domain" description="TonB C-terminal" evidence="5">
    <location>
        <begin position="150"/>
        <end position="216"/>
    </location>
</feature>
<keyword evidence="2" id="KW-0812">Transmembrane</keyword>
<evidence type="ECO:0000313" key="6">
    <source>
        <dbReference type="EMBL" id="GAA4023632.1"/>
    </source>
</evidence>
<dbReference type="InterPro" id="IPR037682">
    <property type="entry name" value="TonB_C"/>
</dbReference>
<keyword evidence="4" id="KW-0472">Membrane</keyword>
<name>A0ABP7TAV3_9FLAO</name>
<evidence type="ECO:0000256" key="2">
    <source>
        <dbReference type="ARBA" id="ARBA00022692"/>
    </source>
</evidence>
<evidence type="ECO:0000313" key="7">
    <source>
        <dbReference type="Proteomes" id="UP001500968"/>
    </source>
</evidence>
<dbReference type="NCBIfam" id="TIGR01352">
    <property type="entry name" value="tonB_Cterm"/>
    <property type="match status" value="1"/>
</dbReference>
<dbReference type="InterPro" id="IPR006260">
    <property type="entry name" value="TonB/TolA_C"/>
</dbReference>
<evidence type="ECO:0000256" key="3">
    <source>
        <dbReference type="ARBA" id="ARBA00022989"/>
    </source>
</evidence>
<dbReference type="RefSeq" id="WP_324692290.1">
    <property type="nucleotide sequence ID" value="NZ_BAABCR010000003.1"/>
</dbReference>
<comment type="caution">
    <text evidence="6">The sequence shown here is derived from an EMBL/GenBank/DDBJ whole genome shotgun (WGS) entry which is preliminary data.</text>
</comment>
<dbReference type="Proteomes" id="UP001500968">
    <property type="component" value="Unassembled WGS sequence"/>
</dbReference>
<keyword evidence="7" id="KW-1185">Reference proteome</keyword>
<protein>
    <recommendedName>
        <fullName evidence="5">TonB C-terminal domain-containing protein</fullName>
    </recommendedName>
</protein>
<gene>
    <name evidence="6" type="ORF">GCM10022386_03280</name>
</gene>
<organism evidence="6 7">
    <name type="scientific">Flavobacterium cheonhonense</name>
    <dbReference type="NCBI Taxonomy" id="706185"/>
    <lineage>
        <taxon>Bacteria</taxon>
        <taxon>Pseudomonadati</taxon>
        <taxon>Bacteroidota</taxon>
        <taxon>Flavobacteriia</taxon>
        <taxon>Flavobacteriales</taxon>
        <taxon>Flavobacteriaceae</taxon>
        <taxon>Flavobacterium</taxon>
    </lineage>
</organism>